<dbReference type="Proteomes" id="UP000196086">
    <property type="component" value="Unassembled WGS sequence"/>
</dbReference>
<evidence type="ECO:0000313" key="1">
    <source>
        <dbReference type="EMBL" id="OUJ03170.1"/>
    </source>
</evidence>
<evidence type="ECO:0000313" key="2">
    <source>
        <dbReference type="Proteomes" id="UP000196086"/>
    </source>
</evidence>
<accession>A0A1Z5YW27</accession>
<protein>
    <submittedName>
        <fullName evidence="1">Uncharacterized protein</fullName>
    </submittedName>
</protein>
<dbReference type="RefSeq" id="WP_086650838.1">
    <property type="nucleotide sequence ID" value="NZ_JOMQ01000016.1"/>
</dbReference>
<dbReference type="EMBL" id="JOMQ01000016">
    <property type="protein sequence ID" value="OUJ03170.1"/>
    <property type="molecule type" value="Genomic_DNA"/>
</dbReference>
<reference evidence="1 2" key="1">
    <citation type="submission" date="2014-06" db="EMBL/GenBank/DDBJ databases">
        <authorList>
            <person name="Ju J."/>
            <person name="Zhang J."/>
        </authorList>
    </citation>
    <scope>NUCLEOTIDE SEQUENCE [LARGE SCALE GENOMIC DNA]</scope>
    <source>
        <strain evidence="1 2">DsW_47</strain>
    </source>
</reference>
<sequence>MYFLKLTAPQTGSELHVDADKINAMHRSQKLDATFLHGINLFVRETPAEITQKLWGVRPVMPRVVA</sequence>
<organism evidence="1 2">
    <name type="scientific">Acetobacter cibinongensis</name>
    <dbReference type="NCBI Taxonomy" id="146475"/>
    <lineage>
        <taxon>Bacteria</taxon>
        <taxon>Pseudomonadati</taxon>
        <taxon>Pseudomonadota</taxon>
        <taxon>Alphaproteobacteria</taxon>
        <taxon>Acetobacterales</taxon>
        <taxon>Acetobacteraceae</taxon>
        <taxon>Acetobacter</taxon>
    </lineage>
</organism>
<dbReference type="AlphaFoldDB" id="A0A1Z5YW27"/>
<comment type="caution">
    <text evidence="1">The sequence shown here is derived from an EMBL/GenBank/DDBJ whole genome shotgun (WGS) entry which is preliminary data.</text>
</comment>
<proteinExistence type="predicted"/>
<name>A0A1Z5YW27_9PROT</name>
<gene>
    <name evidence="1" type="ORF">HK14_03115</name>
</gene>